<dbReference type="AlphaFoldDB" id="A0AAV4MTS1"/>
<comment type="caution">
    <text evidence="2">The sequence shown here is derived from an EMBL/GenBank/DDBJ whole genome shotgun (WGS) entry which is preliminary data.</text>
</comment>
<gene>
    <name evidence="2" type="ORF">CEXT_290611</name>
</gene>
<accession>A0AAV4MTS1</accession>
<keyword evidence="3" id="KW-1185">Reference proteome</keyword>
<evidence type="ECO:0000256" key="1">
    <source>
        <dbReference type="SAM" id="MobiDB-lite"/>
    </source>
</evidence>
<evidence type="ECO:0000313" key="2">
    <source>
        <dbReference type="EMBL" id="GIX75812.1"/>
    </source>
</evidence>
<evidence type="ECO:0000313" key="3">
    <source>
        <dbReference type="Proteomes" id="UP001054945"/>
    </source>
</evidence>
<protein>
    <submittedName>
        <fullName evidence="2">Uncharacterized protein</fullName>
    </submittedName>
</protein>
<name>A0AAV4MTS1_CAEEX</name>
<sequence>MDSHDVKTNGVSVGLMKAPMVIRNGVRQDTIKGVIQKEAPKKSEPPPLEVNPWKCPRDVIYSTSRGKSISRQGPFTVPLAVDTEYFSLLGDGEGFTSPTSEEEQMASFPKKIPPSKENEKDKFRGVKLFPAKIPQPPSGVRRWQLRSVPPPEECVGWHGVLTRKVRECMGNTVIGNAGCSESLQFRSRERWMHEVPLDILRLAC</sequence>
<dbReference type="Proteomes" id="UP001054945">
    <property type="component" value="Unassembled WGS sequence"/>
</dbReference>
<organism evidence="2 3">
    <name type="scientific">Caerostris extrusa</name>
    <name type="common">Bark spider</name>
    <name type="synonym">Caerostris bankana</name>
    <dbReference type="NCBI Taxonomy" id="172846"/>
    <lineage>
        <taxon>Eukaryota</taxon>
        <taxon>Metazoa</taxon>
        <taxon>Ecdysozoa</taxon>
        <taxon>Arthropoda</taxon>
        <taxon>Chelicerata</taxon>
        <taxon>Arachnida</taxon>
        <taxon>Araneae</taxon>
        <taxon>Araneomorphae</taxon>
        <taxon>Entelegynae</taxon>
        <taxon>Araneoidea</taxon>
        <taxon>Araneidae</taxon>
        <taxon>Caerostris</taxon>
    </lineage>
</organism>
<dbReference type="EMBL" id="BPLR01020200">
    <property type="protein sequence ID" value="GIX75812.1"/>
    <property type="molecule type" value="Genomic_DNA"/>
</dbReference>
<proteinExistence type="predicted"/>
<feature type="region of interest" description="Disordered" evidence="1">
    <location>
        <begin position="96"/>
        <end position="119"/>
    </location>
</feature>
<reference evidence="2 3" key="1">
    <citation type="submission" date="2021-06" db="EMBL/GenBank/DDBJ databases">
        <title>Caerostris extrusa draft genome.</title>
        <authorList>
            <person name="Kono N."/>
            <person name="Arakawa K."/>
        </authorList>
    </citation>
    <scope>NUCLEOTIDE SEQUENCE [LARGE SCALE GENOMIC DNA]</scope>
</reference>